<gene>
    <name evidence="4" type="primary">lptA</name>
    <name evidence="7" type="ORF">ADH67_10985</name>
</gene>
<keyword evidence="1 4" id="KW-0813">Transport</keyword>
<evidence type="ECO:0000256" key="4">
    <source>
        <dbReference type="HAMAP-Rule" id="MF_01914"/>
    </source>
</evidence>
<organism evidence="7 8">
    <name type="scientific">Turicimonas muris</name>
    <dbReference type="NCBI Taxonomy" id="1796652"/>
    <lineage>
        <taxon>Bacteria</taxon>
        <taxon>Pseudomonadati</taxon>
        <taxon>Pseudomonadota</taxon>
        <taxon>Betaproteobacteria</taxon>
        <taxon>Burkholderiales</taxon>
        <taxon>Sutterellaceae</taxon>
        <taxon>Turicimonas</taxon>
    </lineage>
</organism>
<evidence type="ECO:0000259" key="6">
    <source>
        <dbReference type="Pfam" id="PF03968"/>
    </source>
</evidence>
<dbReference type="RefSeq" id="WP_066594180.1">
    <property type="nucleotide sequence ID" value="NZ_CAJTBZ010000003.1"/>
</dbReference>
<comment type="similarity">
    <text evidence="4">Belongs to the LptA family.</text>
</comment>
<dbReference type="EMBL" id="NHMP01000008">
    <property type="protein sequence ID" value="OXE45665.1"/>
    <property type="molecule type" value="Genomic_DNA"/>
</dbReference>
<evidence type="ECO:0000313" key="7">
    <source>
        <dbReference type="EMBL" id="OXE45665.1"/>
    </source>
</evidence>
<dbReference type="InterPro" id="IPR005653">
    <property type="entry name" value="OstA-like_N"/>
</dbReference>
<feature type="domain" description="Organic solvent tolerance-like N-terminal" evidence="6">
    <location>
        <begin position="32"/>
        <end position="153"/>
    </location>
</feature>
<sequence length="199" mass="22054" precursor="true">MNFQRISFAVALTLMLPMISFAESGDSDKPVQIFSDKFDGDDVRQVAIYTGNVAVHQGTLEIHGAKLVLSIDPQGFRHAVMTPEKGKLVRFKQRRDQQTPGVEEWMHGEGDKLTYNEKSNQLILTNNAEVFRTENGVLKDRSRGVRIVYNMTNSTADITGDKSRGSAGRVSTVIAPRDSSASPARSKGVELERNTRVTQ</sequence>
<keyword evidence="8" id="KW-1185">Reference proteome</keyword>
<keyword evidence="3 4" id="KW-0574">Periplasm</keyword>
<dbReference type="GO" id="GO:0009279">
    <property type="term" value="C:cell outer membrane"/>
    <property type="evidence" value="ECO:0007669"/>
    <property type="project" value="TreeGrafter"/>
</dbReference>
<feature type="chain" id="PRO_5011323110" description="Lipopolysaccharide export system protein LptA" evidence="4">
    <location>
        <begin position="23"/>
        <end position="199"/>
    </location>
</feature>
<evidence type="ECO:0000256" key="3">
    <source>
        <dbReference type="ARBA" id="ARBA00022764"/>
    </source>
</evidence>
<evidence type="ECO:0000256" key="1">
    <source>
        <dbReference type="ARBA" id="ARBA00022448"/>
    </source>
</evidence>
<comment type="caution">
    <text evidence="7">The sequence shown here is derived from an EMBL/GenBank/DDBJ whole genome shotgun (WGS) entry which is preliminary data.</text>
</comment>
<evidence type="ECO:0000256" key="2">
    <source>
        <dbReference type="ARBA" id="ARBA00022729"/>
    </source>
</evidence>
<dbReference type="GO" id="GO:0001530">
    <property type="term" value="F:lipopolysaccharide binding"/>
    <property type="evidence" value="ECO:0007669"/>
    <property type="project" value="InterPro"/>
</dbReference>
<reference evidence="8" key="1">
    <citation type="submission" date="2017-05" db="EMBL/GenBank/DDBJ databases">
        <title>Improved OligoMM genomes.</title>
        <authorList>
            <person name="Garzetti D."/>
        </authorList>
    </citation>
    <scope>NUCLEOTIDE SEQUENCE [LARGE SCALE GENOMIC DNA]</scope>
    <source>
        <strain evidence="8">YL45</strain>
    </source>
</reference>
<dbReference type="GeneID" id="78362132"/>
<dbReference type="AlphaFoldDB" id="A0A227KDQ2"/>
<comment type="function">
    <text evidence="4">Involved in the assembly of lipopolysaccharide (LPS). Required for the translocation of LPS from the inner membrane to the outer membrane.</text>
</comment>
<feature type="compositionally biased region" description="Low complexity" evidence="5">
    <location>
        <begin position="175"/>
        <end position="186"/>
    </location>
</feature>
<comment type="subunit">
    <text evidence="4">Component of the lipopolysaccharide transport and assembly complex.</text>
</comment>
<accession>A0A227KDQ2</accession>
<dbReference type="GO" id="GO:0030288">
    <property type="term" value="C:outer membrane-bounded periplasmic space"/>
    <property type="evidence" value="ECO:0007669"/>
    <property type="project" value="TreeGrafter"/>
</dbReference>
<dbReference type="GO" id="GO:0017089">
    <property type="term" value="F:glycolipid transfer activity"/>
    <property type="evidence" value="ECO:0007669"/>
    <property type="project" value="TreeGrafter"/>
</dbReference>
<comment type="subcellular location">
    <subcellularLocation>
        <location evidence="4">Periplasm</location>
    </subcellularLocation>
</comment>
<name>A0A227KDQ2_9BURK</name>
<dbReference type="PANTHER" id="PTHR36504:SF1">
    <property type="entry name" value="LIPOPOLYSACCHARIDE EXPORT SYSTEM PROTEIN LPTA"/>
    <property type="match status" value="1"/>
</dbReference>
<dbReference type="GO" id="GO:0015920">
    <property type="term" value="P:lipopolysaccharide transport"/>
    <property type="evidence" value="ECO:0007669"/>
    <property type="project" value="UniProtKB-UniRule"/>
</dbReference>
<dbReference type="HAMAP" id="MF_01914">
    <property type="entry name" value="LPS_assembly_LptA"/>
    <property type="match status" value="1"/>
</dbReference>
<keyword evidence="2 4" id="KW-0732">Signal</keyword>
<dbReference type="Pfam" id="PF03968">
    <property type="entry name" value="LptD_N"/>
    <property type="match status" value="1"/>
</dbReference>
<dbReference type="NCBIfam" id="TIGR03002">
    <property type="entry name" value="outer_YhbN_LptA"/>
    <property type="match status" value="1"/>
</dbReference>
<feature type="signal peptide" evidence="4">
    <location>
        <begin position="1"/>
        <end position="22"/>
    </location>
</feature>
<feature type="region of interest" description="Disordered" evidence="5">
    <location>
        <begin position="156"/>
        <end position="199"/>
    </location>
</feature>
<dbReference type="InterPro" id="IPR052037">
    <property type="entry name" value="LPS_export_LptA"/>
</dbReference>
<evidence type="ECO:0000256" key="5">
    <source>
        <dbReference type="SAM" id="MobiDB-lite"/>
    </source>
</evidence>
<feature type="compositionally biased region" description="Basic and acidic residues" evidence="5">
    <location>
        <begin position="187"/>
        <end position="199"/>
    </location>
</feature>
<dbReference type="InterPro" id="IPR014340">
    <property type="entry name" value="LptA"/>
</dbReference>
<protein>
    <recommendedName>
        <fullName evidence="4">Lipopolysaccharide export system protein LptA</fullName>
    </recommendedName>
</protein>
<dbReference type="Gene3D" id="2.60.450.10">
    <property type="entry name" value="Lipopolysaccharide (LPS) transport protein A like domain"/>
    <property type="match status" value="1"/>
</dbReference>
<dbReference type="GO" id="GO:0043165">
    <property type="term" value="P:Gram-negative-bacterium-type cell outer membrane assembly"/>
    <property type="evidence" value="ECO:0007669"/>
    <property type="project" value="UniProtKB-UniRule"/>
</dbReference>
<proteinExistence type="inferred from homology"/>
<dbReference type="Proteomes" id="UP000214610">
    <property type="component" value="Unassembled WGS sequence"/>
</dbReference>
<dbReference type="PANTHER" id="PTHR36504">
    <property type="entry name" value="LIPOPOLYSACCHARIDE EXPORT SYSTEM PROTEIN LPTA"/>
    <property type="match status" value="1"/>
</dbReference>
<evidence type="ECO:0000313" key="8">
    <source>
        <dbReference type="Proteomes" id="UP000214610"/>
    </source>
</evidence>